<gene>
    <name evidence="1" type="ORF">EV193_105286</name>
</gene>
<dbReference type="Proteomes" id="UP000294257">
    <property type="component" value="Unassembled WGS sequence"/>
</dbReference>
<reference evidence="1 2" key="1">
    <citation type="submission" date="2019-02" db="EMBL/GenBank/DDBJ databases">
        <title>Genomic Encyclopedia of Type Strains, Phase IV (KMG-IV): sequencing the most valuable type-strain genomes for metagenomic binning, comparative biology and taxonomic classification.</title>
        <authorList>
            <person name="Goeker M."/>
        </authorList>
    </citation>
    <scope>NUCLEOTIDE SEQUENCE [LARGE SCALE GENOMIC DNA]</scope>
    <source>
        <strain evidence="1 2">DSM 101727</strain>
    </source>
</reference>
<dbReference type="OrthoDB" id="3699668at2"/>
<name>A0A4Q7KM35_9PSEU</name>
<dbReference type="AlphaFoldDB" id="A0A4Q7KM35"/>
<sequence>MSVSVLEREMYSEAEAARLLRVSQSTLNYWLEGGVRRNKTYSPVIRSESKGHRAPVTWAEFIEAGLLRQYRRTHRVPMAELRAFIDRLRNRLGVPYPLADRRPYVLEKQLVLEAQDEAGLAPEFCLVAEVRQQLVLTAPSESFFERVTWEGDLATGWRPHGDDRSLVRMTPDVRFGRPAVRGISTEALWEQVDSGEDIEVVADLFDLSIDDVRWAIAYEASVRAA</sequence>
<accession>A0A4Q7KM35</accession>
<comment type="caution">
    <text evidence="1">The sequence shown here is derived from an EMBL/GenBank/DDBJ whole genome shotgun (WGS) entry which is preliminary data.</text>
</comment>
<evidence type="ECO:0000313" key="1">
    <source>
        <dbReference type="EMBL" id="RZS37728.1"/>
    </source>
</evidence>
<dbReference type="RefSeq" id="WP_130345179.1">
    <property type="nucleotide sequence ID" value="NZ_SGWQ01000005.1"/>
</dbReference>
<evidence type="ECO:0000313" key="2">
    <source>
        <dbReference type="Proteomes" id="UP000294257"/>
    </source>
</evidence>
<protein>
    <submittedName>
        <fullName evidence="1">Uncharacterized protein (DUF433 family)</fullName>
    </submittedName>
</protein>
<proteinExistence type="predicted"/>
<dbReference type="EMBL" id="SGWQ01000005">
    <property type="protein sequence ID" value="RZS37728.1"/>
    <property type="molecule type" value="Genomic_DNA"/>
</dbReference>
<organism evidence="1 2">
    <name type="scientific">Herbihabitans rhizosphaerae</name>
    <dbReference type="NCBI Taxonomy" id="1872711"/>
    <lineage>
        <taxon>Bacteria</taxon>
        <taxon>Bacillati</taxon>
        <taxon>Actinomycetota</taxon>
        <taxon>Actinomycetes</taxon>
        <taxon>Pseudonocardiales</taxon>
        <taxon>Pseudonocardiaceae</taxon>
        <taxon>Herbihabitans</taxon>
    </lineage>
</organism>
<dbReference type="InterPro" id="IPR007367">
    <property type="entry name" value="DUF433"/>
</dbReference>
<dbReference type="Pfam" id="PF04255">
    <property type="entry name" value="DUF433"/>
    <property type="match status" value="1"/>
</dbReference>
<keyword evidence="2" id="KW-1185">Reference proteome</keyword>